<evidence type="ECO:0000313" key="2">
    <source>
        <dbReference type="Proteomes" id="UP000256779"/>
    </source>
</evidence>
<gene>
    <name evidence="1" type="ORF">C7460_1335</name>
</gene>
<dbReference type="Proteomes" id="UP000256779">
    <property type="component" value="Unassembled WGS sequence"/>
</dbReference>
<reference evidence="1 2" key="1">
    <citation type="submission" date="2018-07" db="EMBL/GenBank/DDBJ databases">
        <title>Genomic Encyclopedia of Type Strains, Phase IV (KMG-IV): sequencing the most valuable type-strain genomes for metagenomic binning, comparative biology and taxonomic classification.</title>
        <authorList>
            <person name="Goeker M."/>
        </authorList>
    </citation>
    <scope>NUCLEOTIDE SEQUENCE [LARGE SCALE GENOMIC DNA]</scope>
    <source>
        <strain evidence="1 2">DSM 4134</strain>
    </source>
</reference>
<sequence length="94" mass="10902">MNFECFQTQLENQLQTKVKFDLQEVLYQPQSFGNGLLGYRINGKCYRLTYDGKERELRVDSSEHHEKYFGATWTELQTFEGLSNVQGIAALLTS</sequence>
<name>A0A3D9KXW9_MARFU</name>
<comment type="caution">
    <text evidence="1">The sequence shown here is derived from an EMBL/GenBank/DDBJ whole genome shotgun (WGS) entry which is preliminary data.</text>
</comment>
<proteinExistence type="predicted"/>
<accession>A0A3D9KXW9</accession>
<protein>
    <submittedName>
        <fullName evidence="1">Uncharacterized protein</fullName>
    </submittedName>
</protein>
<dbReference type="EMBL" id="QREG01000033">
    <property type="protein sequence ID" value="RED92036.1"/>
    <property type="molecule type" value="Genomic_DNA"/>
</dbReference>
<organism evidence="1 2">
    <name type="scientific">Marinoscillum furvescens DSM 4134</name>
    <dbReference type="NCBI Taxonomy" id="1122208"/>
    <lineage>
        <taxon>Bacteria</taxon>
        <taxon>Pseudomonadati</taxon>
        <taxon>Bacteroidota</taxon>
        <taxon>Cytophagia</taxon>
        <taxon>Cytophagales</taxon>
        <taxon>Reichenbachiellaceae</taxon>
        <taxon>Marinoscillum</taxon>
    </lineage>
</organism>
<dbReference type="AlphaFoldDB" id="A0A3D9KXW9"/>
<evidence type="ECO:0000313" key="1">
    <source>
        <dbReference type="EMBL" id="RED92036.1"/>
    </source>
</evidence>
<keyword evidence="2" id="KW-1185">Reference proteome</keyword>